<accession>A0A2S8F4A7</accession>
<organism evidence="3 4">
    <name type="scientific">Blastopirellula marina</name>
    <dbReference type="NCBI Taxonomy" id="124"/>
    <lineage>
        <taxon>Bacteria</taxon>
        <taxon>Pseudomonadati</taxon>
        <taxon>Planctomycetota</taxon>
        <taxon>Planctomycetia</taxon>
        <taxon>Pirellulales</taxon>
        <taxon>Pirellulaceae</taxon>
        <taxon>Blastopirellula</taxon>
    </lineage>
</organism>
<dbReference type="EMBL" id="PUIB01000028">
    <property type="protein sequence ID" value="PQO26970.1"/>
    <property type="molecule type" value="Genomic_DNA"/>
</dbReference>
<dbReference type="PANTHER" id="PTHR44591:SF23">
    <property type="entry name" value="CHEY SUBFAMILY"/>
    <property type="match status" value="1"/>
</dbReference>
<reference evidence="3 4" key="1">
    <citation type="submission" date="2018-02" db="EMBL/GenBank/DDBJ databases">
        <title>Comparative genomes isolates from brazilian mangrove.</title>
        <authorList>
            <person name="Araujo J.E."/>
            <person name="Taketani R.G."/>
            <person name="Silva M.C.P."/>
            <person name="Loureco M.V."/>
            <person name="Andreote F.D."/>
        </authorList>
    </citation>
    <scope>NUCLEOTIDE SEQUENCE [LARGE SCALE GENOMIC DNA]</scope>
    <source>
        <strain evidence="3 4">NAP PRIS-MGV</strain>
    </source>
</reference>
<dbReference type="SUPFAM" id="SSF52172">
    <property type="entry name" value="CheY-like"/>
    <property type="match status" value="1"/>
</dbReference>
<dbReference type="OrthoDB" id="279132at2"/>
<sequence length="123" mass="13382">MPKQVLDVGSCGYDHSSLKSLIERSFDAKVLQAHGPADTLKMLREQTFALVVINRKLDRDHADGIELMKTIKADEQLAETPVMLLSNYEDAQAAAEEAGAVPGFGKLALGKESTLKKLEPFLG</sequence>
<dbReference type="InterPro" id="IPR011006">
    <property type="entry name" value="CheY-like_superfamily"/>
</dbReference>
<gene>
    <name evidence="3" type="ORF">C5Y98_27315</name>
</gene>
<feature type="domain" description="Response regulatory" evidence="2">
    <location>
        <begin position="17"/>
        <end position="97"/>
    </location>
</feature>
<comment type="caution">
    <text evidence="3">The sequence shown here is derived from an EMBL/GenBank/DDBJ whole genome shotgun (WGS) entry which is preliminary data.</text>
</comment>
<evidence type="ECO:0000313" key="4">
    <source>
        <dbReference type="Proteomes" id="UP000239388"/>
    </source>
</evidence>
<protein>
    <submittedName>
        <fullName evidence="3">Response regulator</fullName>
    </submittedName>
</protein>
<dbReference type="Proteomes" id="UP000239388">
    <property type="component" value="Unassembled WGS sequence"/>
</dbReference>
<dbReference type="InterPro" id="IPR001789">
    <property type="entry name" value="Sig_transdc_resp-reg_receiver"/>
</dbReference>
<dbReference type="PANTHER" id="PTHR44591">
    <property type="entry name" value="STRESS RESPONSE REGULATOR PROTEIN 1"/>
    <property type="match status" value="1"/>
</dbReference>
<dbReference type="Pfam" id="PF00072">
    <property type="entry name" value="Response_reg"/>
    <property type="match status" value="1"/>
</dbReference>
<dbReference type="RefSeq" id="WP_105359403.1">
    <property type="nucleotide sequence ID" value="NZ_PUIB01000028.1"/>
</dbReference>
<dbReference type="AlphaFoldDB" id="A0A2S8F4A7"/>
<proteinExistence type="predicted"/>
<name>A0A2S8F4A7_9BACT</name>
<keyword evidence="1" id="KW-0597">Phosphoprotein</keyword>
<evidence type="ECO:0000256" key="1">
    <source>
        <dbReference type="ARBA" id="ARBA00022553"/>
    </source>
</evidence>
<dbReference type="Gene3D" id="3.40.50.2300">
    <property type="match status" value="1"/>
</dbReference>
<dbReference type="InterPro" id="IPR050595">
    <property type="entry name" value="Bact_response_regulator"/>
</dbReference>
<dbReference type="GO" id="GO:0000160">
    <property type="term" value="P:phosphorelay signal transduction system"/>
    <property type="evidence" value="ECO:0007669"/>
    <property type="project" value="InterPro"/>
</dbReference>
<evidence type="ECO:0000313" key="3">
    <source>
        <dbReference type="EMBL" id="PQO26970.1"/>
    </source>
</evidence>
<evidence type="ECO:0000259" key="2">
    <source>
        <dbReference type="Pfam" id="PF00072"/>
    </source>
</evidence>